<keyword evidence="1" id="KW-1133">Transmembrane helix</keyword>
<keyword evidence="4" id="KW-0808">Transferase</keyword>
<dbReference type="InterPro" id="IPR000195">
    <property type="entry name" value="Rab-GAP-TBC_dom"/>
</dbReference>
<dbReference type="GeneID" id="39746087"/>
<evidence type="ECO:0000313" key="4">
    <source>
        <dbReference type="EMBL" id="GAW79379.1"/>
    </source>
</evidence>
<feature type="transmembrane region" description="Helical" evidence="1">
    <location>
        <begin position="1270"/>
        <end position="1290"/>
    </location>
</feature>
<accession>A0A1Y1JA48</accession>
<dbReference type="OMA" id="WIRYYVH"/>
<dbReference type="CDD" id="cd00158">
    <property type="entry name" value="RHOD"/>
    <property type="match status" value="1"/>
</dbReference>
<feature type="transmembrane region" description="Helical" evidence="1">
    <location>
        <begin position="184"/>
        <end position="205"/>
    </location>
</feature>
<keyword evidence="1" id="KW-0472">Membrane</keyword>
<proteinExistence type="predicted"/>
<evidence type="ECO:0000256" key="1">
    <source>
        <dbReference type="SAM" id="Phobius"/>
    </source>
</evidence>
<dbReference type="SUPFAM" id="SSF56112">
    <property type="entry name" value="Protein kinase-like (PK-like)"/>
    <property type="match status" value="1"/>
</dbReference>
<dbReference type="SUPFAM" id="SSF47923">
    <property type="entry name" value="Ypt/Rab-GAP domain of gyp1p"/>
    <property type="match status" value="1"/>
</dbReference>
<keyword evidence="4" id="KW-0418">Kinase</keyword>
<keyword evidence="1" id="KW-0812">Transmembrane</keyword>
<evidence type="ECO:0000259" key="3">
    <source>
        <dbReference type="PROSITE" id="PS50206"/>
    </source>
</evidence>
<name>A0A1Y1JA48_PLAGO</name>
<dbReference type="OrthoDB" id="1668230at2759"/>
<evidence type="ECO:0000313" key="5">
    <source>
        <dbReference type="Proteomes" id="UP000195521"/>
    </source>
</evidence>
<dbReference type="InterPro" id="IPR000719">
    <property type="entry name" value="Prot_kinase_dom"/>
</dbReference>
<dbReference type="Proteomes" id="UP000195521">
    <property type="component" value="Unassembled WGS sequence"/>
</dbReference>
<dbReference type="InterPro" id="IPR011009">
    <property type="entry name" value="Kinase-like_dom_sf"/>
</dbReference>
<feature type="domain" description="Rhodanese" evidence="3">
    <location>
        <begin position="1698"/>
        <end position="1724"/>
    </location>
</feature>
<dbReference type="EMBL" id="BDQF01000003">
    <property type="protein sequence ID" value="GAW79379.1"/>
    <property type="molecule type" value="Genomic_DNA"/>
</dbReference>
<keyword evidence="5" id="KW-1185">Reference proteome</keyword>
<organism evidence="4 5">
    <name type="scientific">Plasmodium gonderi</name>
    <dbReference type="NCBI Taxonomy" id="77519"/>
    <lineage>
        <taxon>Eukaryota</taxon>
        <taxon>Sar</taxon>
        <taxon>Alveolata</taxon>
        <taxon>Apicomplexa</taxon>
        <taxon>Aconoidasida</taxon>
        <taxon>Haemosporida</taxon>
        <taxon>Plasmodiidae</taxon>
        <taxon>Plasmodium</taxon>
        <taxon>Plasmodium (Plasmodium)</taxon>
    </lineage>
</organism>
<dbReference type="GO" id="GO:0005524">
    <property type="term" value="F:ATP binding"/>
    <property type="evidence" value="ECO:0007669"/>
    <property type="project" value="InterPro"/>
</dbReference>
<reference evidence="5" key="1">
    <citation type="submission" date="2017-04" db="EMBL/GenBank/DDBJ databases">
        <title>Plasmodium gonderi genome.</title>
        <authorList>
            <person name="Arisue N."/>
            <person name="Honma H."/>
            <person name="Kawai S."/>
            <person name="Tougan T."/>
            <person name="Tanabe K."/>
            <person name="Horii T."/>
        </authorList>
    </citation>
    <scope>NUCLEOTIDE SEQUENCE [LARGE SCALE GENOMIC DNA]</scope>
    <source>
        <strain evidence="5">ATCC 30045</strain>
    </source>
</reference>
<comment type="caution">
    <text evidence="4">The sequence shown here is derived from an EMBL/GenBank/DDBJ whole genome shotgun (WGS) entry which is preliminary data.</text>
</comment>
<dbReference type="InterPro" id="IPR001763">
    <property type="entry name" value="Rhodanese-like_dom"/>
</dbReference>
<dbReference type="RefSeq" id="XP_028541968.1">
    <property type="nucleotide sequence ID" value="XM_028686167.1"/>
</dbReference>
<feature type="transmembrane region" description="Helical" evidence="1">
    <location>
        <begin position="1302"/>
        <end position="1319"/>
    </location>
</feature>
<gene>
    <name evidence="4" type="ORF">PGO_031830</name>
</gene>
<evidence type="ECO:0000259" key="2">
    <source>
        <dbReference type="PROSITE" id="PS50011"/>
    </source>
</evidence>
<protein>
    <submittedName>
        <fullName evidence="4">Rab GTPase activator and protein kinase</fullName>
    </submittedName>
</protein>
<dbReference type="PROSITE" id="PS50011">
    <property type="entry name" value="PROTEIN_KINASE_DOM"/>
    <property type="match status" value="1"/>
</dbReference>
<sequence length="1798" mass="214183">MKKIIYEIISAVHYLHTKEIKFLNLTLKDVLITSRGEVKIHNYCMAYLFSDYLHNPNSTQNFFKNKFRYRMMCMYFPNRYKHKEEGREFQKESYKTFSYLKKDSHSFKNLHTDVVNQENKVTYMHRTKNNKKGTKSKFLRMNPLNTYNSFITNPLYYPPFILLLDLMKNKKTSPMHDLYKHIDIFSVGIIILQMVNGLFGFTFAVKNFLHFKEAHVTVQVKRERRNPNVGENSMHNSMHDSMHDSMHNSMHDSMHNSMHNSMHDSSFPSSPSCTSVSCTHGLASVPWKREEMYCKRNIRKDMEKHRVVIQKNNTITLTDNFDKVSSAVMCIDKGSNFSNPLLVEKLDEKVGYIEDAACTIHSHSKYLMDEVYESILEFEELRKDRQGKEASMCHRNNEEGQFYVEKLAEGGEDIFQKIETIFVFLLYIKIYHIFRKENGKKQKKKQKKKFDNNGWSLLNINAYTMFRAHCKYQDDVVKKKYKHMNMITYQIVKNIIEGLFNFKISIRFIKRVENMLSEFFTMHVVKQNLRNIKFETEKYNEKIFFLNFMQKCLSLEYDNKSDGYSSLLSHYYFYNHVDTNNRTLVYRNTIMKNIKMHRHDKIVRNGEYYNTCSIFQKNAEDRKNKVMITYKEERSTEHSYKKKLYYQVSHLDKEENPHIECYSIREDPSAGCYYYNEHMVEYVKSTSKEKELMEKYFIEKRDVYYWFDVLYKINYFDELAYLNIVNKSSNILKIPYIVYKRKNRYFEFLFFYFYKLLLLNRYQGVFNVYKHLLRGRGKLRSLNAGTSYFRSKHKMNKCKCHSYVSTRGSCINGYIFSVKIRQSLHLCKKNHHITVTRSSPNDIKDKIRMGGEPIRMNTCLSSRMEDTKMGEGYADGSSNQLNELGGREGYIGNTCFFNIPIEEEYFPTAFTDYRGKRILGIKLAEFYDVIEDAYEFIQLKNRGHITDREEKKKKIITTPVMMTRTMACESERQETSVYENDFSFIYQYSLHLNLQKLLKADPLNTFELLKEVKCGFPYHMRTLAYLTLLGYSYYLLVRKSAEKEEKMKYFIHGTHLRKIIGREVMTSIRGRKIYPCWNIHEIDRKKSRKNLSNRLTKVIRNSNTSENDEVDRQNIRTYGKLKRCDGNFKDDLPMKEEGESRRHTDIIPHEWINKKGVKRFLKKYRLYSDLVGSTDFAERMYSLLLLLNIKFGIKNKYLKNLLLPLILLYYNDIYLCYKCSKKLIQNYLLDIYTNKQNLGEFLYTFNCLLNHYIPELSLFFFKNSINISNIIYSWVCSLFANFFDLQNIFLLLDKILTQPRSFIFFICISILIYLKRYILMMSMCRYNLHKHLFALATLVNLNFVLKNSMHMFHTCPIMHTQFPRVITSLEKEGKISEENFTQIEITHGDERDHMNYLSYLIMDTHWMQYYVHKNTFQVYKKGGGRGRSVIREIMHGKTNSGSGRSIDSSHMNLIKEGRVSRAALNFLTRRRSKRGGGLHRGEANREEIKRNVVKLKIPKRGKLKFSKIKLNKSKLNKSKLNKSKLNKSKLNTLKHDKFEIDKLKHNKLEMNKLKDGKKPKANSGITNLCALQVANKALETEKKKKKMTKRNTPNVTHYYELFLKNYNINKKKKNLSEFSHYENKIVTKYKHKVKETKHKEKESVQRSNENNDATKKRVCYKLTDKKIKKRFKIEDLVRLYNFPMFPFFYVTDLADELSLENYIIVDMRSPEEFKKKRLKHSVHVNTFLTNFKKGLYNNYLDDSYETDIHLKTIILGFNGPILDFDIIYNFLNLKIKRITILWGGLQYAMSNMPSNYFT</sequence>
<dbReference type="PROSITE" id="PS50206">
    <property type="entry name" value="RHODANESE_3"/>
    <property type="match status" value="1"/>
</dbReference>
<feature type="transmembrane region" description="Helical" evidence="1">
    <location>
        <begin position="1018"/>
        <end position="1037"/>
    </location>
</feature>
<dbReference type="Pfam" id="PF00566">
    <property type="entry name" value="RabGAP-TBC"/>
    <property type="match status" value="1"/>
</dbReference>
<feature type="domain" description="Protein kinase" evidence="2">
    <location>
        <begin position="1"/>
        <end position="350"/>
    </location>
</feature>
<feature type="transmembrane region" description="Helical" evidence="1">
    <location>
        <begin position="1331"/>
        <end position="1352"/>
    </location>
</feature>
<dbReference type="InterPro" id="IPR035969">
    <property type="entry name" value="Rab-GAP_TBC_sf"/>
</dbReference>
<dbReference type="Gene3D" id="1.10.472.80">
    <property type="entry name" value="Ypt/Rab-GAP domain of gyp1p, domain 3"/>
    <property type="match status" value="1"/>
</dbReference>
<dbReference type="Gene3D" id="1.10.510.10">
    <property type="entry name" value="Transferase(Phosphotransferase) domain 1"/>
    <property type="match status" value="1"/>
</dbReference>
<dbReference type="GO" id="GO:0004672">
    <property type="term" value="F:protein kinase activity"/>
    <property type="evidence" value="ECO:0007669"/>
    <property type="project" value="InterPro"/>
</dbReference>